<evidence type="ECO:0000256" key="1">
    <source>
        <dbReference type="SAM" id="MobiDB-lite"/>
    </source>
</evidence>
<keyword evidence="2" id="KW-0732">Signal</keyword>
<organism evidence="3 4">
    <name type="scientific">Opitutus terrae (strain DSM 11246 / JCM 15787 / PB90-1)</name>
    <dbReference type="NCBI Taxonomy" id="452637"/>
    <lineage>
        <taxon>Bacteria</taxon>
        <taxon>Pseudomonadati</taxon>
        <taxon>Verrucomicrobiota</taxon>
        <taxon>Opitutia</taxon>
        <taxon>Opitutales</taxon>
        <taxon>Opitutaceae</taxon>
        <taxon>Opitutus</taxon>
    </lineage>
</organism>
<protein>
    <recommendedName>
        <fullName evidence="5">DUF5666 domain-containing protein</fullName>
    </recommendedName>
</protein>
<dbReference type="AlphaFoldDB" id="B1ZTK7"/>
<evidence type="ECO:0000313" key="4">
    <source>
        <dbReference type="Proteomes" id="UP000007013"/>
    </source>
</evidence>
<dbReference type="Proteomes" id="UP000007013">
    <property type="component" value="Chromosome"/>
</dbReference>
<name>B1ZTK7_OPITP</name>
<dbReference type="EMBL" id="CP001032">
    <property type="protein sequence ID" value="ACB73952.1"/>
    <property type="molecule type" value="Genomic_DNA"/>
</dbReference>
<evidence type="ECO:0000256" key="2">
    <source>
        <dbReference type="SAM" id="SignalP"/>
    </source>
</evidence>
<proteinExistence type="predicted"/>
<reference evidence="3 4" key="1">
    <citation type="journal article" date="2011" name="J. Bacteriol.">
        <title>Genome sequence of the verrucomicrobium Opitutus terrae PB90-1, an abundant inhabitant of rice paddy soil ecosystems.</title>
        <authorList>
            <person name="van Passel M.W."/>
            <person name="Kant R."/>
            <person name="Palva A."/>
            <person name="Copeland A."/>
            <person name="Lucas S."/>
            <person name="Lapidus A."/>
            <person name="Glavina del Rio T."/>
            <person name="Pitluck S."/>
            <person name="Goltsman E."/>
            <person name="Clum A."/>
            <person name="Sun H."/>
            <person name="Schmutz J."/>
            <person name="Larimer F.W."/>
            <person name="Land M.L."/>
            <person name="Hauser L."/>
            <person name="Kyrpides N."/>
            <person name="Mikhailova N."/>
            <person name="Richardson P.P."/>
            <person name="Janssen P.H."/>
            <person name="de Vos W.M."/>
            <person name="Smidt H."/>
        </authorList>
    </citation>
    <scope>NUCLEOTIDE SEQUENCE [LARGE SCALE GENOMIC DNA]</scope>
    <source>
        <strain evidence="4">DSM 11246 / JCM 15787 / PB90-1</strain>
    </source>
</reference>
<accession>B1ZTK7</accession>
<feature type="signal peptide" evidence="2">
    <location>
        <begin position="1"/>
        <end position="20"/>
    </location>
</feature>
<feature type="region of interest" description="Disordered" evidence="1">
    <location>
        <begin position="144"/>
        <end position="163"/>
    </location>
</feature>
<gene>
    <name evidence="3" type="ordered locus">Oter_0663</name>
</gene>
<evidence type="ECO:0000313" key="3">
    <source>
        <dbReference type="EMBL" id="ACB73952.1"/>
    </source>
</evidence>
<feature type="chain" id="PRO_5002772693" description="DUF5666 domain-containing protein" evidence="2">
    <location>
        <begin position="21"/>
        <end position="163"/>
    </location>
</feature>
<dbReference type="HOGENOM" id="CLU_1625401_0_0_0"/>
<evidence type="ECO:0008006" key="5">
    <source>
        <dbReference type="Google" id="ProtNLM"/>
    </source>
</evidence>
<dbReference type="KEGG" id="ote:Oter_0663"/>
<dbReference type="RefSeq" id="WP_012373490.1">
    <property type="nucleotide sequence ID" value="NC_010571.1"/>
</dbReference>
<sequence>MKRSFVLAFGLAITTSWLHAEVSSDYVVEAKSASETFTSKVLKVYSFSAENIDYVAYVVNWRGHEIVVTPGFMPAGKALGVGDPIRCTMHHFSRPSGLARVAFTMAPSVGEAPGLLPDPAHEQTRLDAIAAEVERRRAIRQEALNAVQSARPGRSAAEPKSAP</sequence>
<keyword evidence="4" id="KW-1185">Reference proteome</keyword>